<proteinExistence type="predicted"/>
<protein>
    <submittedName>
        <fullName evidence="1">DUF499 domain-containing protein</fullName>
    </submittedName>
</protein>
<dbReference type="InterPro" id="IPR007555">
    <property type="entry name" value="DUF499"/>
</dbReference>
<name>A0ABV4T4V3_9EURY</name>
<sequence>MRYEVWDDVLEEGLDEYSAPELGDVITGNAPRIYTDPKEFFKRTYFTDPMLEILDQILRTFEGRERQNVYLIYSLFGGGKTHTILTIYHAFSNPNALLEEEVLRGYEPEKREKIREIAERISALSDTIILPIYGKGEMPRPRKPQDGVKTIWGYIAKKLGEFEKVKVEDETLTTPSPDLIREVVGRRKILFLIDEIVDYIDNLHKSTDEQERNYSKNVIKFFDHLATALLGSQSVMVMTLPMEEREGIVEVEKEYDRDIIIGVRRAVERVGGARKYSPLKTGGVSNELVEVLKRRIFKSINEEEKAKVLMELRDAYSNKEVFGNTSSLEEALRKSYPFHPEYIETLRAIIERTGLQRTRDMIRITRIVIRGLLKENPALIMPHHINLHDDKIRGSFFSKSSIYGDYWTVFESDVNERKLREFSNPELAKIVLTYIFLKTYPYDSPTSLPEFPTPERIARGTYEPELFRRKGWMPVEIKDTVEEIKASVKFMYLNKKDPYLWFWRVANVSQMVESKVEELLETRTGEVMSELVRHVNKMVKERKSLVTSRGKKASIEDHVNFFKKNFIVVTREPQELQDTPEYKLLVLVRDDVDEDTLRRIIFMYGTGTRTYKNTIVVAFVARNGIEEMLKSMATVIACDEVKKDIREKFKQYGEDVVKIQMSMVEDIRRKALEDLESQIVQYFRMVAYPNGNGVRVVQAQASSKSVVENVYLALVSNGKVVDSLEDFEWLVDILRDVNINILRPEGYPISELQYVIMSNPKLPMIKPESLHEAIRDAVKALKIGIERDGEIFFKKVYDKPPETEEEGNPPASLKPRDIILPREVALNKQASLLLGREKDIIVQKGDRDYRVRTWYEVYFPGSATGVPLRSLVENDRIKDEFFDEVLWGHIVEKREETPITKGDFYLEISEPLVKARPGEVVTIGVRVKPLGRDEFTVELSVNTGELDSYEVKLQNGETKEVTWTIIMPEKKTYAVIEGRSESKRREAEVTLIPVLEEETVDVSEIREEHKGYLLIAILDIDGTDILEFIPVKGKISGSMRIDKPLWEARFEEIDIEVAKYLLKEVEEVLGARAYLDATLRVEGEVKIDDLLFEKLRALNGKVTFRIKKGEKDE</sequence>
<dbReference type="Pfam" id="PF04465">
    <property type="entry name" value="DUF499"/>
    <property type="match status" value="1"/>
</dbReference>
<comment type="caution">
    <text evidence="1">The sequence shown here is derived from an EMBL/GenBank/DDBJ whole genome shotgun (WGS) entry which is preliminary data.</text>
</comment>
<evidence type="ECO:0000313" key="2">
    <source>
        <dbReference type="Proteomes" id="UP001571980"/>
    </source>
</evidence>
<organism evidence="1 2">
    <name type="scientific">Pyrococcus kukulkanii</name>
    <dbReference type="NCBI Taxonomy" id="1609559"/>
    <lineage>
        <taxon>Archaea</taxon>
        <taxon>Methanobacteriati</taxon>
        <taxon>Methanobacteriota</taxon>
        <taxon>Thermococci</taxon>
        <taxon>Thermococcales</taxon>
        <taxon>Thermococcaceae</taxon>
        <taxon>Pyrococcus</taxon>
    </lineage>
</organism>
<evidence type="ECO:0000313" key="1">
    <source>
        <dbReference type="EMBL" id="MFA4804192.1"/>
    </source>
</evidence>
<reference evidence="1 2" key="1">
    <citation type="submission" date="2023-03" db="EMBL/GenBank/DDBJ databases">
        <title>Speciation in Pyrococcus: adaptation to high temperature as a mechanism.</title>
        <authorList>
            <person name="Gu J."/>
        </authorList>
    </citation>
    <scope>NUCLEOTIDE SEQUENCE [LARGE SCALE GENOMIC DNA]</scope>
    <source>
        <strain evidence="1 2">LMOA34</strain>
    </source>
</reference>
<keyword evidence="2" id="KW-1185">Reference proteome</keyword>
<dbReference type="EMBL" id="JARRIG010000003">
    <property type="protein sequence ID" value="MFA4804192.1"/>
    <property type="molecule type" value="Genomic_DNA"/>
</dbReference>
<gene>
    <name evidence="1" type="ORF">P8X34_05485</name>
</gene>
<dbReference type="RefSeq" id="WP_372823575.1">
    <property type="nucleotide sequence ID" value="NZ_JARRIF010000002.1"/>
</dbReference>
<dbReference type="Proteomes" id="UP001571980">
    <property type="component" value="Unassembled WGS sequence"/>
</dbReference>
<accession>A0ABV4T4V3</accession>